<sequence length="185" mass="18929">MIRPVLVVASAVLAAAGTLAPSTAQGVEVPMTTTPSPTSPAATPPAEVGGVALSQLPAGLGALSVFDSEDDDAQISTGVWESTVPEGSAVDLSVTVVRSDRFTTPEAFHDWVVPWQERPAEEAVYEQTTVGGGTAWLAKDQVLWLIRPGLGASVTIDAKRFDATTLPQVAEAAHETASGGAGAPK</sequence>
<protein>
    <submittedName>
        <fullName evidence="2">Uncharacterized protein</fullName>
    </submittedName>
</protein>
<reference evidence="2 3" key="1">
    <citation type="submission" date="2015-03" db="EMBL/GenBank/DDBJ databases">
        <title>Luteipulveratus halotolerans sp. nov., a novel actinobacterium (Dermacoccaceae) from Sarawak, Malaysia.</title>
        <authorList>
            <person name="Juboi H."/>
            <person name="Basik A."/>
            <person name="Shamsul S.S."/>
            <person name="Arnold P."/>
            <person name="Schmitt E.K."/>
            <person name="Sanglier J.-J."/>
            <person name="Yeo T."/>
        </authorList>
    </citation>
    <scope>NUCLEOTIDE SEQUENCE [LARGE SCALE GENOMIC DNA]</scope>
    <source>
        <strain evidence="2 3">MN07-A0370</strain>
    </source>
</reference>
<organism evidence="2 3">
    <name type="scientific">Luteipulveratus mongoliensis</name>
    <dbReference type="NCBI Taxonomy" id="571913"/>
    <lineage>
        <taxon>Bacteria</taxon>
        <taxon>Bacillati</taxon>
        <taxon>Actinomycetota</taxon>
        <taxon>Actinomycetes</taxon>
        <taxon>Micrococcales</taxon>
        <taxon>Dermacoccaceae</taxon>
        <taxon>Luteipulveratus</taxon>
    </lineage>
</organism>
<dbReference type="EMBL" id="CP011112">
    <property type="protein sequence ID" value="AKU16189.1"/>
    <property type="molecule type" value="Genomic_DNA"/>
</dbReference>
<dbReference type="STRING" id="571913.VV02_10480"/>
<accession>A0A0K1JHK2</accession>
<feature type="signal peptide" evidence="1">
    <location>
        <begin position="1"/>
        <end position="24"/>
    </location>
</feature>
<evidence type="ECO:0000256" key="1">
    <source>
        <dbReference type="SAM" id="SignalP"/>
    </source>
</evidence>
<evidence type="ECO:0000313" key="2">
    <source>
        <dbReference type="EMBL" id="AKU16189.1"/>
    </source>
</evidence>
<keyword evidence="3" id="KW-1185">Reference proteome</keyword>
<feature type="chain" id="PRO_5039099270" evidence="1">
    <location>
        <begin position="25"/>
        <end position="185"/>
    </location>
</feature>
<proteinExistence type="predicted"/>
<name>A0A0K1JHK2_9MICO</name>
<dbReference type="KEGG" id="lmoi:VV02_10480"/>
<dbReference type="AlphaFoldDB" id="A0A0K1JHK2"/>
<dbReference type="Proteomes" id="UP000066480">
    <property type="component" value="Chromosome"/>
</dbReference>
<gene>
    <name evidence="2" type="ORF">VV02_10480</name>
</gene>
<evidence type="ECO:0000313" key="3">
    <source>
        <dbReference type="Proteomes" id="UP000066480"/>
    </source>
</evidence>
<keyword evidence="1" id="KW-0732">Signal</keyword>